<dbReference type="Proteomes" id="UP000242188">
    <property type="component" value="Unassembled WGS sequence"/>
</dbReference>
<dbReference type="PROSITE" id="PS50011">
    <property type="entry name" value="PROTEIN_KINASE_DOM"/>
    <property type="match status" value="1"/>
</dbReference>
<dbReference type="EC" id="2.7.11.1" evidence="1"/>
<dbReference type="PANTHER" id="PTHR44167">
    <property type="entry name" value="OVARIAN-SPECIFIC SERINE/THREONINE-PROTEIN KINASE LOK-RELATED"/>
    <property type="match status" value="1"/>
</dbReference>
<dbReference type="STRING" id="6573.A0A210PLR7"/>
<evidence type="ECO:0000259" key="9">
    <source>
        <dbReference type="PROSITE" id="PS50011"/>
    </source>
</evidence>
<keyword evidence="10" id="KW-0131">Cell cycle</keyword>
<keyword evidence="3" id="KW-0808">Transferase</keyword>
<dbReference type="SMART" id="SM00220">
    <property type="entry name" value="S_TKc"/>
    <property type="match status" value="1"/>
</dbReference>
<feature type="domain" description="Protein kinase" evidence="9">
    <location>
        <begin position="123"/>
        <end position="575"/>
    </location>
</feature>
<evidence type="ECO:0000256" key="1">
    <source>
        <dbReference type="ARBA" id="ARBA00012513"/>
    </source>
</evidence>
<keyword evidence="10" id="KW-0132">Cell division</keyword>
<evidence type="ECO:0000313" key="10">
    <source>
        <dbReference type="EMBL" id="OWF37439.1"/>
    </source>
</evidence>
<evidence type="ECO:0000256" key="6">
    <source>
        <dbReference type="ARBA" id="ARBA00022840"/>
    </source>
</evidence>
<keyword evidence="4 7" id="KW-0547">Nucleotide-binding</keyword>
<evidence type="ECO:0000256" key="7">
    <source>
        <dbReference type="PROSITE-ProRule" id="PRU10141"/>
    </source>
</evidence>
<accession>A0A210PLR7</accession>
<reference evidence="10 11" key="1">
    <citation type="journal article" date="2017" name="Nat. Ecol. Evol.">
        <title>Scallop genome provides insights into evolution of bilaterian karyotype and development.</title>
        <authorList>
            <person name="Wang S."/>
            <person name="Zhang J."/>
            <person name="Jiao W."/>
            <person name="Li J."/>
            <person name="Xun X."/>
            <person name="Sun Y."/>
            <person name="Guo X."/>
            <person name="Huan P."/>
            <person name="Dong B."/>
            <person name="Zhang L."/>
            <person name="Hu X."/>
            <person name="Sun X."/>
            <person name="Wang J."/>
            <person name="Zhao C."/>
            <person name="Wang Y."/>
            <person name="Wang D."/>
            <person name="Huang X."/>
            <person name="Wang R."/>
            <person name="Lv J."/>
            <person name="Li Y."/>
            <person name="Zhang Z."/>
            <person name="Liu B."/>
            <person name="Lu W."/>
            <person name="Hui Y."/>
            <person name="Liang J."/>
            <person name="Zhou Z."/>
            <person name="Hou R."/>
            <person name="Li X."/>
            <person name="Liu Y."/>
            <person name="Li H."/>
            <person name="Ning X."/>
            <person name="Lin Y."/>
            <person name="Zhao L."/>
            <person name="Xing Q."/>
            <person name="Dou J."/>
            <person name="Li Y."/>
            <person name="Mao J."/>
            <person name="Guo H."/>
            <person name="Dou H."/>
            <person name="Li T."/>
            <person name="Mu C."/>
            <person name="Jiang W."/>
            <person name="Fu Q."/>
            <person name="Fu X."/>
            <person name="Miao Y."/>
            <person name="Liu J."/>
            <person name="Yu Q."/>
            <person name="Li R."/>
            <person name="Liao H."/>
            <person name="Li X."/>
            <person name="Kong Y."/>
            <person name="Jiang Z."/>
            <person name="Chourrout D."/>
            <person name="Li R."/>
            <person name="Bao Z."/>
        </authorList>
    </citation>
    <scope>NUCLEOTIDE SEQUENCE [LARGE SCALE GENOMIC DNA]</scope>
    <source>
        <strain evidence="10 11">PY_sf001</strain>
    </source>
</reference>
<sequence>MCSSLPYQHAHATSKQELVFDWSHEFGAGFGVLLFPSKRNSSAAATCCLAGDFQPLTSLKYISSSNMSSTDDVHACPEDYSLSDHGCTPKRKKSPPPLDSLPVDVQEEIGCMYEFLPEIADHFVVLNKIGEGTFSSVFLAKLKHYSEVKQLFALKHIIPTSHPSRIEGELKCLQEIGGCDNVMGVELCIRNKDHVVIVMPYFPHEKFQDYVQTLSVPEVRDYMRNLLLALRRVHQFDIIHRDVKPSNFLYDQKTKQYALVDFGLAHKAPISQAELAASHRKVSQSTSISSSRSNSLSPSKRKVLTPTQEINLQNIQDFTQKIGQTPSPGFTKLEHSQTIKCRQFTPPTPDIANKVFTKRVKSPRRMLLAKRALMVKERETNLTRTGLSHQGQSSGGLSTCQCFGQPIVCTLCTARSNQQAPRAGTPGFRSPEVLMKCPDQSTAVDIWSAGVIFLSLLSGRYPFFRANDDLTALAQIISIMGSEEVVASASTYGKKLLCNPPTHALNLKNLCNKLRTGPSCRQNRSSSKHNPQEEVKVLQSWASVPDSVFDLLHKLLDLNPSSRITAEEALNHTFFSSGS</sequence>
<dbReference type="InterPro" id="IPR017441">
    <property type="entry name" value="Protein_kinase_ATP_BS"/>
</dbReference>
<dbReference type="GO" id="GO:0005524">
    <property type="term" value="F:ATP binding"/>
    <property type="evidence" value="ECO:0007669"/>
    <property type="project" value="UniProtKB-UniRule"/>
</dbReference>
<keyword evidence="6 7" id="KW-0067">ATP-binding</keyword>
<dbReference type="GO" id="GO:0044773">
    <property type="term" value="P:mitotic DNA damage checkpoint signaling"/>
    <property type="evidence" value="ECO:0007669"/>
    <property type="project" value="TreeGrafter"/>
</dbReference>
<feature type="region of interest" description="Disordered" evidence="8">
    <location>
        <begin position="281"/>
        <end position="302"/>
    </location>
</feature>
<dbReference type="GO" id="GO:0004674">
    <property type="term" value="F:protein serine/threonine kinase activity"/>
    <property type="evidence" value="ECO:0007669"/>
    <property type="project" value="UniProtKB-KW"/>
</dbReference>
<comment type="caution">
    <text evidence="10">The sequence shown here is derived from an EMBL/GenBank/DDBJ whole genome shotgun (WGS) entry which is preliminary data.</text>
</comment>
<name>A0A210PLR7_MIZYE</name>
<dbReference type="InterPro" id="IPR011009">
    <property type="entry name" value="Kinase-like_dom_sf"/>
</dbReference>
<dbReference type="SUPFAM" id="SSF56112">
    <property type="entry name" value="Protein kinase-like (PK-like)"/>
    <property type="match status" value="1"/>
</dbReference>
<evidence type="ECO:0000256" key="2">
    <source>
        <dbReference type="ARBA" id="ARBA00022527"/>
    </source>
</evidence>
<dbReference type="OrthoDB" id="10020333at2759"/>
<evidence type="ECO:0000256" key="3">
    <source>
        <dbReference type="ARBA" id="ARBA00022679"/>
    </source>
</evidence>
<feature type="compositionally biased region" description="Low complexity" evidence="8">
    <location>
        <begin position="283"/>
        <end position="298"/>
    </location>
</feature>
<gene>
    <name evidence="10" type="ORF">KP79_PYT04719</name>
</gene>
<dbReference type="CDD" id="cd14019">
    <property type="entry name" value="STKc_Cdc7"/>
    <property type="match status" value="1"/>
</dbReference>
<dbReference type="GO" id="GO:0051301">
    <property type="term" value="P:cell division"/>
    <property type="evidence" value="ECO:0007669"/>
    <property type="project" value="UniProtKB-KW"/>
</dbReference>
<keyword evidence="5 10" id="KW-0418">Kinase</keyword>
<dbReference type="InterPro" id="IPR000719">
    <property type="entry name" value="Prot_kinase_dom"/>
</dbReference>
<dbReference type="Gene3D" id="3.30.200.20">
    <property type="entry name" value="Phosphorylase Kinase, domain 1"/>
    <property type="match status" value="1"/>
</dbReference>
<organism evidence="10 11">
    <name type="scientific">Mizuhopecten yessoensis</name>
    <name type="common">Japanese scallop</name>
    <name type="synonym">Patinopecten yessoensis</name>
    <dbReference type="NCBI Taxonomy" id="6573"/>
    <lineage>
        <taxon>Eukaryota</taxon>
        <taxon>Metazoa</taxon>
        <taxon>Spiralia</taxon>
        <taxon>Lophotrochozoa</taxon>
        <taxon>Mollusca</taxon>
        <taxon>Bivalvia</taxon>
        <taxon>Autobranchia</taxon>
        <taxon>Pteriomorphia</taxon>
        <taxon>Pectinida</taxon>
        <taxon>Pectinoidea</taxon>
        <taxon>Pectinidae</taxon>
        <taxon>Mizuhopecten</taxon>
    </lineage>
</organism>
<evidence type="ECO:0000256" key="8">
    <source>
        <dbReference type="SAM" id="MobiDB-lite"/>
    </source>
</evidence>
<evidence type="ECO:0000256" key="5">
    <source>
        <dbReference type="ARBA" id="ARBA00022777"/>
    </source>
</evidence>
<evidence type="ECO:0000256" key="4">
    <source>
        <dbReference type="ARBA" id="ARBA00022741"/>
    </source>
</evidence>
<dbReference type="GO" id="GO:0005634">
    <property type="term" value="C:nucleus"/>
    <property type="evidence" value="ECO:0007669"/>
    <property type="project" value="TreeGrafter"/>
</dbReference>
<keyword evidence="11" id="KW-1185">Reference proteome</keyword>
<dbReference type="PANTHER" id="PTHR44167:SF23">
    <property type="entry name" value="CDC7 KINASE, ISOFORM A-RELATED"/>
    <property type="match status" value="1"/>
</dbReference>
<dbReference type="Pfam" id="PF00069">
    <property type="entry name" value="Pkinase"/>
    <property type="match status" value="2"/>
</dbReference>
<dbReference type="Gene3D" id="1.10.510.10">
    <property type="entry name" value="Transferase(Phosphotransferase) domain 1"/>
    <property type="match status" value="2"/>
</dbReference>
<protein>
    <recommendedName>
        <fullName evidence="1">non-specific serine/threonine protein kinase</fullName>
        <ecNumber evidence="1">2.7.11.1</ecNumber>
    </recommendedName>
</protein>
<feature type="binding site" evidence="7">
    <location>
        <position position="155"/>
    </location>
    <ligand>
        <name>ATP</name>
        <dbReference type="ChEBI" id="CHEBI:30616"/>
    </ligand>
</feature>
<dbReference type="PROSITE" id="PS00108">
    <property type="entry name" value="PROTEIN_KINASE_ST"/>
    <property type="match status" value="1"/>
</dbReference>
<dbReference type="AlphaFoldDB" id="A0A210PLR7"/>
<evidence type="ECO:0000313" key="11">
    <source>
        <dbReference type="Proteomes" id="UP000242188"/>
    </source>
</evidence>
<dbReference type="PROSITE" id="PS00107">
    <property type="entry name" value="PROTEIN_KINASE_ATP"/>
    <property type="match status" value="1"/>
</dbReference>
<keyword evidence="2" id="KW-0723">Serine/threonine-protein kinase</keyword>
<dbReference type="EMBL" id="NEDP02005589">
    <property type="protein sequence ID" value="OWF37439.1"/>
    <property type="molecule type" value="Genomic_DNA"/>
</dbReference>
<proteinExistence type="predicted"/>
<dbReference type="InterPro" id="IPR008271">
    <property type="entry name" value="Ser/Thr_kinase_AS"/>
</dbReference>